<evidence type="ECO:0000313" key="2">
    <source>
        <dbReference type="EMBL" id="KFV46730.1"/>
    </source>
</evidence>
<reference evidence="2 3" key="1">
    <citation type="submission" date="2014-04" db="EMBL/GenBank/DDBJ databases">
        <title>Genome evolution of avian class.</title>
        <authorList>
            <person name="Zhang G."/>
            <person name="Li C."/>
        </authorList>
    </citation>
    <scope>NUCLEOTIDE SEQUENCE [LARGE SCALE GENOMIC DNA]</scope>
    <source>
        <strain evidence="2">BGI_N341</strain>
    </source>
</reference>
<proteinExistence type="predicted"/>
<dbReference type="Proteomes" id="UP000054190">
    <property type="component" value="Unassembled WGS sequence"/>
</dbReference>
<keyword evidence="3" id="KW-1185">Reference proteome</keyword>
<dbReference type="EMBL" id="KK377653">
    <property type="protein sequence ID" value="KFV46730.1"/>
    <property type="molecule type" value="Genomic_DNA"/>
</dbReference>
<feature type="region of interest" description="Disordered" evidence="1">
    <location>
        <begin position="1"/>
        <end position="33"/>
    </location>
</feature>
<protein>
    <submittedName>
        <fullName evidence="2">Uncharacterized protein</fullName>
    </submittedName>
</protein>
<feature type="non-terminal residue" evidence="2">
    <location>
        <position position="1"/>
    </location>
</feature>
<evidence type="ECO:0000313" key="3">
    <source>
        <dbReference type="Proteomes" id="UP000054190"/>
    </source>
</evidence>
<organism evidence="2 3">
    <name type="scientific">Tyto alba</name>
    <name type="common">Barn owl</name>
    <dbReference type="NCBI Taxonomy" id="56313"/>
    <lineage>
        <taxon>Eukaryota</taxon>
        <taxon>Metazoa</taxon>
        <taxon>Chordata</taxon>
        <taxon>Craniata</taxon>
        <taxon>Vertebrata</taxon>
        <taxon>Euteleostomi</taxon>
        <taxon>Archelosauria</taxon>
        <taxon>Archosauria</taxon>
        <taxon>Dinosauria</taxon>
        <taxon>Saurischia</taxon>
        <taxon>Theropoda</taxon>
        <taxon>Coelurosauria</taxon>
        <taxon>Aves</taxon>
        <taxon>Neognathae</taxon>
        <taxon>Neoaves</taxon>
        <taxon>Telluraves</taxon>
        <taxon>Strigiformes</taxon>
        <taxon>Tytonidae</taxon>
        <taxon>Tyto</taxon>
    </lineage>
</organism>
<name>A0A093ERE1_TYTAL</name>
<evidence type="ECO:0000256" key="1">
    <source>
        <dbReference type="SAM" id="MobiDB-lite"/>
    </source>
</evidence>
<sequence>SRSTLNNHNLAGKKEKELIPKSSSKPSERTEHHRVVRPGVGHVRIKSQVLQ</sequence>
<accession>A0A093ERE1</accession>
<feature type="non-terminal residue" evidence="2">
    <location>
        <position position="51"/>
    </location>
</feature>
<gene>
    <name evidence="2" type="ORF">N341_08461</name>
</gene>
<dbReference type="AlphaFoldDB" id="A0A093ERE1"/>